<protein>
    <submittedName>
        <fullName evidence="1">7594_t:CDS:1</fullName>
    </submittedName>
</protein>
<evidence type="ECO:0000313" key="2">
    <source>
        <dbReference type="Proteomes" id="UP000789920"/>
    </source>
</evidence>
<proteinExistence type="predicted"/>
<accession>A0ACA9S3V8</accession>
<comment type="caution">
    <text evidence="1">The sequence shown here is derived from an EMBL/GenBank/DDBJ whole genome shotgun (WGS) entry which is preliminary data.</text>
</comment>
<evidence type="ECO:0000313" key="1">
    <source>
        <dbReference type="EMBL" id="CAG8823034.1"/>
    </source>
</evidence>
<organism evidence="1 2">
    <name type="scientific">Racocetra persica</name>
    <dbReference type="NCBI Taxonomy" id="160502"/>
    <lineage>
        <taxon>Eukaryota</taxon>
        <taxon>Fungi</taxon>
        <taxon>Fungi incertae sedis</taxon>
        <taxon>Mucoromycota</taxon>
        <taxon>Glomeromycotina</taxon>
        <taxon>Glomeromycetes</taxon>
        <taxon>Diversisporales</taxon>
        <taxon>Gigasporaceae</taxon>
        <taxon>Racocetra</taxon>
    </lineage>
</organism>
<dbReference type="EMBL" id="CAJVQC010087004">
    <property type="protein sequence ID" value="CAG8823034.1"/>
    <property type="molecule type" value="Genomic_DNA"/>
</dbReference>
<keyword evidence="2" id="KW-1185">Reference proteome</keyword>
<reference evidence="1" key="1">
    <citation type="submission" date="2021-06" db="EMBL/GenBank/DDBJ databases">
        <authorList>
            <person name="Kallberg Y."/>
            <person name="Tangrot J."/>
            <person name="Rosling A."/>
        </authorList>
    </citation>
    <scope>NUCLEOTIDE SEQUENCE</scope>
    <source>
        <strain evidence="1">MA461A</strain>
    </source>
</reference>
<gene>
    <name evidence="1" type="ORF">RPERSI_LOCUS25942</name>
</gene>
<feature type="non-terminal residue" evidence="1">
    <location>
        <position position="1"/>
    </location>
</feature>
<sequence>YMNLHDRELDDWEHRYFGENLERLVDIKRQYDPNNLFHWNQ</sequence>
<dbReference type="Proteomes" id="UP000789920">
    <property type="component" value="Unassembled WGS sequence"/>
</dbReference>
<feature type="non-terminal residue" evidence="1">
    <location>
        <position position="41"/>
    </location>
</feature>
<name>A0ACA9S3V8_9GLOM</name>